<organism evidence="2 3">
    <name type="scientific">Paludisphaera mucosa</name>
    <dbReference type="NCBI Taxonomy" id="3030827"/>
    <lineage>
        <taxon>Bacteria</taxon>
        <taxon>Pseudomonadati</taxon>
        <taxon>Planctomycetota</taxon>
        <taxon>Planctomycetia</taxon>
        <taxon>Isosphaerales</taxon>
        <taxon>Isosphaeraceae</taxon>
        <taxon>Paludisphaera</taxon>
    </lineage>
</organism>
<keyword evidence="2" id="KW-0540">Nuclease</keyword>
<comment type="caution">
    <text evidence="2">The sequence shown here is derived from an EMBL/GenBank/DDBJ whole genome shotgun (WGS) entry which is preliminary data.</text>
</comment>
<dbReference type="EMBL" id="JARRAG010000002">
    <property type="protein sequence ID" value="MDG3005819.1"/>
    <property type="molecule type" value="Genomic_DNA"/>
</dbReference>
<keyword evidence="3" id="KW-1185">Reference proteome</keyword>
<dbReference type="PANTHER" id="PTHR34107">
    <property type="entry name" value="SLL0198 PROTEIN-RELATED"/>
    <property type="match status" value="1"/>
</dbReference>
<dbReference type="InterPro" id="IPR012296">
    <property type="entry name" value="Nuclease_put_TT1808"/>
</dbReference>
<accession>A0ABT6FE46</accession>
<evidence type="ECO:0000313" key="3">
    <source>
        <dbReference type="Proteomes" id="UP001216907"/>
    </source>
</evidence>
<dbReference type="Pfam" id="PF05685">
    <property type="entry name" value="Uma2"/>
    <property type="match status" value="1"/>
</dbReference>
<evidence type="ECO:0000313" key="2">
    <source>
        <dbReference type="EMBL" id="MDG3005819.1"/>
    </source>
</evidence>
<keyword evidence="2" id="KW-0378">Hydrolase</keyword>
<keyword evidence="2" id="KW-0255">Endonuclease</keyword>
<dbReference type="PANTHER" id="PTHR34107:SF1">
    <property type="entry name" value="SLL0198 PROTEIN"/>
    <property type="match status" value="1"/>
</dbReference>
<dbReference type="RefSeq" id="WP_277862148.1">
    <property type="nucleotide sequence ID" value="NZ_JARRAG010000002.1"/>
</dbReference>
<name>A0ABT6FE46_9BACT</name>
<dbReference type="Gene3D" id="3.90.1570.10">
    <property type="entry name" value="tt1808, chain A"/>
    <property type="match status" value="1"/>
</dbReference>
<dbReference type="CDD" id="cd06260">
    <property type="entry name" value="DUF820-like"/>
    <property type="match status" value="1"/>
</dbReference>
<dbReference type="InterPro" id="IPR008538">
    <property type="entry name" value="Uma2"/>
</dbReference>
<dbReference type="GO" id="GO:0004519">
    <property type="term" value="F:endonuclease activity"/>
    <property type="evidence" value="ECO:0007669"/>
    <property type="project" value="UniProtKB-KW"/>
</dbReference>
<dbReference type="InterPro" id="IPR011335">
    <property type="entry name" value="Restrct_endonuc-II-like"/>
</dbReference>
<dbReference type="SUPFAM" id="SSF52980">
    <property type="entry name" value="Restriction endonuclease-like"/>
    <property type="match status" value="1"/>
</dbReference>
<feature type="domain" description="Putative restriction endonuclease" evidence="1">
    <location>
        <begin position="13"/>
        <end position="180"/>
    </location>
</feature>
<evidence type="ECO:0000259" key="1">
    <source>
        <dbReference type="Pfam" id="PF05685"/>
    </source>
</evidence>
<proteinExistence type="predicted"/>
<protein>
    <submittedName>
        <fullName evidence="2">Uma2 family endonuclease</fullName>
    </submittedName>
</protein>
<sequence>MATAPAARLMTAEEFMRADLGEGPHELVRGEVVLVTPPPGYGHGSICYNLSGLFWEYQRRTGYGHAATNDSAVQTQRSPDTVRGADFVFFSNARWPKPTTFVTIPPIAPDLAVEVVSPSNRRGEILEKVAEYLNAGTLVVWIVYPKKRSIAIYRDAESPPVVLNDGDVLENFPELRGFRCLVSDVFA</sequence>
<reference evidence="2 3" key="1">
    <citation type="submission" date="2023-03" db="EMBL/GenBank/DDBJ databases">
        <title>Paludisphaera mucosa sp. nov. a novel planctomycete from northern fen.</title>
        <authorList>
            <person name="Ivanova A."/>
        </authorList>
    </citation>
    <scope>NUCLEOTIDE SEQUENCE [LARGE SCALE GENOMIC DNA]</scope>
    <source>
        <strain evidence="2 3">Pla2</strain>
    </source>
</reference>
<gene>
    <name evidence="2" type="ORF">PZE19_18685</name>
</gene>
<dbReference type="Proteomes" id="UP001216907">
    <property type="component" value="Unassembled WGS sequence"/>
</dbReference>